<proteinExistence type="predicted"/>
<accession>A0ACC3BM06</accession>
<comment type="caution">
    <text evidence="1">The sequence shown here is derived from an EMBL/GenBank/DDBJ whole genome shotgun (WGS) entry which is preliminary data.</text>
</comment>
<evidence type="ECO:0000313" key="1">
    <source>
        <dbReference type="EMBL" id="KAK1858774.1"/>
    </source>
</evidence>
<organism evidence="1 2">
    <name type="scientific">Pyropia yezoensis</name>
    <name type="common">Susabi-nori</name>
    <name type="synonym">Porphyra yezoensis</name>
    <dbReference type="NCBI Taxonomy" id="2788"/>
    <lineage>
        <taxon>Eukaryota</taxon>
        <taxon>Rhodophyta</taxon>
        <taxon>Bangiophyceae</taxon>
        <taxon>Bangiales</taxon>
        <taxon>Bangiaceae</taxon>
        <taxon>Pyropia</taxon>
    </lineage>
</organism>
<protein>
    <submittedName>
        <fullName evidence="1">Uncharacterized protein</fullName>
    </submittedName>
</protein>
<name>A0ACC3BM06_PYRYE</name>
<evidence type="ECO:0000313" key="2">
    <source>
        <dbReference type="Proteomes" id="UP000798662"/>
    </source>
</evidence>
<keyword evidence="2" id="KW-1185">Reference proteome</keyword>
<dbReference type="Proteomes" id="UP000798662">
    <property type="component" value="Chromosome 1"/>
</dbReference>
<dbReference type="EMBL" id="CM020618">
    <property type="protein sequence ID" value="KAK1858774.1"/>
    <property type="molecule type" value="Genomic_DNA"/>
</dbReference>
<reference evidence="1" key="1">
    <citation type="submission" date="2019-11" db="EMBL/GenBank/DDBJ databases">
        <title>Nori genome reveals adaptations in red seaweeds to the harsh intertidal environment.</title>
        <authorList>
            <person name="Wang D."/>
            <person name="Mao Y."/>
        </authorList>
    </citation>
    <scope>NUCLEOTIDE SEQUENCE</scope>
    <source>
        <tissue evidence="1">Gametophyte</tissue>
    </source>
</reference>
<sequence length="566" mass="60130">MRLLARPRMRIRLQTRLWCTALLVWLLLLLEAFYPPGRGAIAGGGDGPPRRPPLPSWVRARRFLSLFGSSSSQATGRSEVATRREGGSGQGLVAAAGGTSRCRASGAGLAAGSAMAAQQAGGDMGDAVDGGCTPGRARGGARGDFSTDGVAKAAQLFLDDLSARMQRMDKPPQASFRHSYGGEFEAVSETDRVSVADFEKRYQSALAEENLPRNRYSNVLANEHSRVRLSDVAIAASVATQGTSADRSRGFGGHGGLGVGVASSDYINANRIAGVAPHAGYIATQAPLAETASHFWHMVVDEHIPVIVMLNRLPDWRPAAAADRYWPGDEANSKVHYDSTLSVMSVANAVEDDRMRGVVVRRFRIVRRRPAASMKAGLANGSASRTAIGAAPRMSAKDNNDVIMDTHDVIHFQFCTWPDQGVPDSAELVLDLLERVDWELRRACGAGPLTPVLVHCSAGVGRTGTLIAIDLGLRQFLAAAEPGDDSDDGGGMGSPPSDATNGATSMAQRPPPVPPLDVDSPAEIVKCLKQQRSRMVQTPAQYRFVFEALGAGIRRLAVRPPNGADP</sequence>
<gene>
    <name evidence="1" type="ORF">I4F81_001375</name>
</gene>